<accession>A0A3M8DQI5</accession>
<dbReference type="AlphaFoldDB" id="A0A3M8DQI5"/>
<comment type="caution">
    <text evidence="2">The sequence shown here is derived from an EMBL/GenBank/DDBJ whole genome shotgun (WGS) entry which is preliminary data.</text>
</comment>
<name>A0A3M8DQI5_9BACL</name>
<dbReference type="Gene3D" id="2.40.160.20">
    <property type="match status" value="1"/>
</dbReference>
<dbReference type="RefSeq" id="WP_122917949.1">
    <property type="nucleotide sequence ID" value="NZ_RHHQ01000008.1"/>
</dbReference>
<sequence length="141" mass="15581">MAIGLQFSFEINVAIERAVVIGETPLGIQHMIPITGGTIDGPDLKGVVLPGGADWLVARPDGIEEVKAVYTIETVDGDKIYVENRGYYDGVSKADVIYFRTTPMFRACGEQNAWLNRTIMVAEAEVVAEDELIRLRFYKVT</sequence>
<dbReference type="HAMAP" id="MF_00775">
    <property type="entry name" value="UPF0311"/>
    <property type="match status" value="1"/>
</dbReference>
<organism evidence="2 3">
    <name type="scientific">Brevibacillus fluminis</name>
    <dbReference type="NCBI Taxonomy" id="511487"/>
    <lineage>
        <taxon>Bacteria</taxon>
        <taxon>Bacillati</taxon>
        <taxon>Bacillota</taxon>
        <taxon>Bacilli</taxon>
        <taxon>Bacillales</taxon>
        <taxon>Paenibacillaceae</taxon>
        <taxon>Brevibacillus</taxon>
    </lineage>
</organism>
<gene>
    <name evidence="2" type="ORF">EDM56_10985</name>
</gene>
<dbReference type="Pfam" id="PF11578">
    <property type="entry name" value="DUF3237"/>
    <property type="match status" value="1"/>
</dbReference>
<evidence type="ECO:0000313" key="2">
    <source>
        <dbReference type="EMBL" id="RNB89695.1"/>
    </source>
</evidence>
<evidence type="ECO:0000313" key="3">
    <source>
        <dbReference type="Proteomes" id="UP000271031"/>
    </source>
</evidence>
<protein>
    <recommendedName>
        <fullName evidence="1">UPF0311 protein EDM56_10985</fullName>
    </recommendedName>
</protein>
<dbReference type="PANTHER" id="PTHR37315">
    <property type="entry name" value="UPF0311 PROTEIN BLR7842"/>
    <property type="match status" value="1"/>
</dbReference>
<dbReference type="OrthoDB" id="2003249at2"/>
<proteinExistence type="inferred from homology"/>
<comment type="similarity">
    <text evidence="1">Belongs to the UPF0311 family.</text>
</comment>
<dbReference type="PANTHER" id="PTHR37315:SF1">
    <property type="entry name" value="UPF0311 PROTEIN BLR7842"/>
    <property type="match status" value="1"/>
</dbReference>
<keyword evidence="3" id="KW-1185">Reference proteome</keyword>
<dbReference type="EMBL" id="RHHQ01000008">
    <property type="protein sequence ID" value="RNB89695.1"/>
    <property type="molecule type" value="Genomic_DNA"/>
</dbReference>
<evidence type="ECO:0000256" key="1">
    <source>
        <dbReference type="HAMAP-Rule" id="MF_00775"/>
    </source>
</evidence>
<reference evidence="2 3" key="1">
    <citation type="submission" date="2018-10" db="EMBL/GenBank/DDBJ databases">
        <title>Phylogenomics of Brevibacillus.</title>
        <authorList>
            <person name="Dunlap C."/>
        </authorList>
    </citation>
    <scope>NUCLEOTIDE SEQUENCE [LARGE SCALE GENOMIC DNA]</scope>
    <source>
        <strain evidence="2 3">JCM 15716</strain>
    </source>
</reference>
<dbReference type="Proteomes" id="UP000271031">
    <property type="component" value="Unassembled WGS sequence"/>
</dbReference>
<dbReference type="InterPro" id="IPR020915">
    <property type="entry name" value="UPF0311"/>
</dbReference>